<feature type="transmembrane region" description="Helical" evidence="7">
    <location>
        <begin position="21"/>
        <end position="45"/>
    </location>
</feature>
<feature type="transmembrane region" description="Helical" evidence="7">
    <location>
        <begin position="219"/>
        <end position="238"/>
    </location>
</feature>
<evidence type="ECO:0000259" key="9">
    <source>
        <dbReference type="Pfam" id="PF03522"/>
    </source>
</evidence>
<dbReference type="Proteomes" id="UP000187209">
    <property type="component" value="Unassembled WGS sequence"/>
</dbReference>
<keyword evidence="5 7" id="KW-1133">Transmembrane helix</keyword>
<evidence type="ECO:0000256" key="1">
    <source>
        <dbReference type="ARBA" id="ARBA00004141"/>
    </source>
</evidence>
<comment type="caution">
    <text evidence="11">The sequence shown here is derived from an EMBL/GenBank/DDBJ whole genome shotgun (WGS) entry which is preliminary data.</text>
</comment>
<feature type="transmembrane region" description="Helical" evidence="7">
    <location>
        <begin position="139"/>
        <end position="157"/>
    </location>
</feature>
<dbReference type="Gene3D" id="1.20.1740.10">
    <property type="entry name" value="Amino acid/polyamine transporter I"/>
    <property type="match status" value="1"/>
</dbReference>
<feature type="transmembrane region" description="Helical" evidence="7">
    <location>
        <begin position="250"/>
        <end position="273"/>
    </location>
</feature>
<evidence type="ECO:0000313" key="12">
    <source>
        <dbReference type="Proteomes" id="UP000187209"/>
    </source>
</evidence>
<keyword evidence="4 7" id="KW-0812">Transmembrane</keyword>
<feature type="transmembrane region" description="Helical" evidence="7">
    <location>
        <begin position="341"/>
        <end position="359"/>
    </location>
</feature>
<dbReference type="InterPro" id="IPR004842">
    <property type="entry name" value="SLC12A_fam"/>
</dbReference>
<evidence type="ECO:0000256" key="5">
    <source>
        <dbReference type="ARBA" id="ARBA00022989"/>
    </source>
</evidence>
<feature type="transmembrane region" description="Helical" evidence="7">
    <location>
        <begin position="628"/>
        <end position="645"/>
    </location>
</feature>
<keyword evidence="12" id="KW-1185">Reference proteome</keyword>
<dbReference type="FunFam" id="1.20.1740.10:FF:000013">
    <property type="entry name" value="Solute carrier family 12 member"/>
    <property type="match status" value="1"/>
</dbReference>
<evidence type="ECO:0000259" key="8">
    <source>
        <dbReference type="Pfam" id="PF00324"/>
    </source>
</evidence>
<evidence type="ECO:0008006" key="13">
    <source>
        <dbReference type="Google" id="ProtNLM"/>
    </source>
</evidence>
<dbReference type="AlphaFoldDB" id="A0A1R2C653"/>
<comment type="subcellular location">
    <subcellularLocation>
        <location evidence="1">Membrane</location>
        <topology evidence="1">Multi-pass membrane protein</topology>
    </subcellularLocation>
</comment>
<feature type="transmembrane region" description="Helical" evidence="7">
    <location>
        <begin position="365"/>
        <end position="386"/>
    </location>
</feature>
<feature type="transmembrane region" description="Helical" evidence="7">
    <location>
        <begin position="51"/>
        <end position="75"/>
    </location>
</feature>
<evidence type="ECO:0000313" key="11">
    <source>
        <dbReference type="EMBL" id="OMJ84496.1"/>
    </source>
</evidence>
<gene>
    <name evidence="11" type="ORF">SteCoe_14383</name>
    <name evidence="10" type="ORF">SteCoe_15313</name>
</gene>
<reference evidence="11 12" key="1">
    <citation type="submission" date="2016-11" db="EMBL/GenBank/DDBJ databases">
        <title>The macronuclear genome of Stentor coeruleus: a giant cell with tiny introns.</title>
        <authorList>
            <person name="Slabodnick M."/>
            <person name="Ruby J.G."/>
            <person name="Reiff S.B."/>
            <person name="Swart E.C."/>
            <person name="Gosai S."/>
            <person name="Prabakaran S."/>
            <person name="Witkowska E."/>
            <person name="Larue G.E."/>
            <person name="Fisher S."/>
            <person name="Freeman R.M."/>
            <person name="Gunawardena J."/>
            <person name="Chu W."/>
            <person name="Stover N.A."/>
            <person name="Gregory B.D."/>
            <person name="Nowacki M."/>
            <person name="Derisi J."/>
            <person name="Roy S.W."/>
            <person name="Marshall W.F."/>
            <person name="Sood P."/>
        </authorList>
    </citation>
    <scope>NUCLEOTIDE SEQUENCE [LARGE SCALE GENOMIC DNA]</scope>
    <source>
        <strain evidence="11">WM001</strain>
    </source>
</reference>
<evidence type="ECO:0000256" key="2">
    <source>
        <dbReference type="ARBA" id="ARBA00010593"/>
    </source>
</evidence>
<dbReference type="EMBL" id="MPUH01000267">
    <property type="protein sequence ID" value="OMJ84496.1"/>
    <property type="molecule type" value="Genomic_DNA"/>
</dbReference>
<dbReference type="PANTHER" id="PTHR11827:SF72">
    <property type="entry name" value="GH08340P"/>
    <property type="match status" value="1"/>
</dbReference>
<protein>
    <recommendedName>
        <fullName evidence="13">Amino acid permease/ SLC12A domain-containing protein</fullName>
    </recommendedName>
</protein>
<feature type="transmembrane region" description="Helical" evidence="7">
    <location>
        <begin position="164"/>
        <end position="186"/>
    </location>
</feature>
<comment type="similarity">
    <text evidence="2">Belongs to the SLC12A transporter family.</text>
</comment>
<keyword evidence="6 7" id="KW-0472">Membrane</keyword>
<evidence type="ECO:0000256" key="4">
    <source>
        <dbReference type="ARBA" id="ARBA00022692"/>
    </source>
</evidence>
<keyword evidence="3" id="KW-0813">Transport</keyword>
<feature type="transmembrane region" description="Helical" evidence="7">
    <location>
        <begin position="398"/>
        <end position="415"/>
    </location>
</feature>
<name>A0A1R2C653_9CILI</name>
<sequence>MDERQVEVFIEGNNRQKYGMWAGVVIPCLQNMVGITLFVRMPWIIGQAGIGMTMLILSICLSTSIITTLSMNAVVTNGKLSTGGCYFVLARSLGPSLGGSVGALYFFGQATSASLYIIGAVETFLDSSGREIVSKAADIRILGLTLCVLLWLLNVALNKYIKKITVFCISVLVLALLTVFIGIFTASARQSSLPKSITGLSNSNFNNNFNPDYSENVQFHELITIFYPAVIGFFSGTSKSQELKNPNKSVPFGTLIAILIASLIYLSLILLMGAVTERSELKNNLAILFTLAWPTEYLTAACVIVITSGAALQCISGASEVLLSIATDDILPLKWCKRDNIALHFTVLWIAGIVCIGSYNEVAPVITMFFLLFDGSINVACALLSLLNNPSWRPTWPFFHWTIAICGSILCVVIMLYISWWAALIAFILAAFLYLWIDMKNQAKNWGDGFTGLKQERAKRAMLSVHPKLVEHVKNWKPQFLVVDTLTEDSIPSHPALISIADQMKKGNGLIIFAGIKIAEETPNNFIKAKEARNNLYDYFYNKRIEVISKVVLTKKLRRGIKNIMQTAGLGVLEPNSVLIPWPDDLSQFENFEKVLIYAKKLSLATLCVKPIELFDIQNEKLKGTIDIWWLYFDGGLMCLITYLLKKHKVWKNCQARIFLVIPAEQVEVAEETLKSLKSWLKNYRVLTSVYTEIVEIPVVLLSGYVEQGKELQDRGANYSPFFYDLKISYEIPSEARELNSQILKMSENSELVITVMPYKLKSQTSEEFFTYLNGIFKGLKRLIIVVPTLNSVVTDYN</sequence>
<evidence type="ECO:0000256" key="7">
    <source>
        <dbReference type="SAM" id="Phobius"/>
    </source>
</evidence>
<evidence type="ECO:0000256" key="6">
    <source>
        <dbReference type="ARBA" id="ARBA00023136"/>
    </source>
</evidence>
<feature type="transmembrane region" description="Helical" evidence="7">
    <location>
        <begin position="285"/>
        <end position="306"/>
    </location>
</feature>
<feature type="domain" description="Amino acid permease/ SLC12A" evidence="8">
    <location>
        <begin position="23"/>
        <end position="448"/>
    </location>
</feature>
<accession>A0A1R2C653</accession>
<feature type="domain" description="SLC12A transporter C-terminal" evidence="9">
    <location>
        <begin position="615"/>
        <end position="688"/>
    </location>
</feature>
<dbReference type="InterPro" id="IPR004841">
    <property type="entry name" value="AA-permease/SLC12A_dom"/>
</dbReference>
<dbReference type="InterPro" id="IPR018491">
    <property type="entry name" value="SLC12_C"/>
</dbReference>
<proteinExistence type="inferred from homology"/>
<dbReference type="Pfam" id="PF03522">
    <property type="entry name" value="SLC12"/>
    <property type="match status" value="2"/>
</dbReference>
<feature type="transmembrane region" description="Helical" evidence="7">
    <location>
        <begin position="421"/>
        <end position="437"/>
    </location>
</feature>
<feature type="transmembrane region" description="Helical" evidence="7">
    <location>
        <begin position="96"/>
        <end position="119"/>
    </location>
</feature>
<dbReference type="GO" id="GO:0015377">
    <property type="term" value="F:chloride:monoatomic cation symporter activity"/>
    <property type="evidence" value="ECO:0007669"/>
    <property type="project" value="InterPro"/>
</dbReference>
<dbReference type="PANTHER" id="PTHR11827">
    <property type="entry name" value="SOLUTE CARRIER FAMILY 12, CATION COTRANSPORTERS"/>
    <property type="match status" value="1"/>
</dbReference>
<evidence type="ECO:0000256" key="3">
    <source>
        <dbReference type="ARBA" id="ARBA00022448"/>
    </source>
</evidence>
<dbReference type="OrthoDB" id="431260at2759"/>
<dbReference type="Pfam" id="PF00324">
    <property type="entry name" value="AA_permease"/>
    <property type="match status" value="1"/>
</dbReference>
<dbReference type="GO" id="GO:0016020">
    <property type="term" value="C:membrane"/>
    <property type="evidence" value="ECO:0007669"/>
    <property type="project" value="UniProtKB-SubCell"/>
</dbReference>
<organism evidence="11 12">
    <name type="scientific">Stentor coeruleus</name>
    <dbReference type="NCBI Taxonomy" id="5963"/>
    <lineage>
        <taxon>Eukaryota</taxon>
        <taxon>Sar</taxon>
        <taxon>Alveolata</taxon>
        <taxon>Ciliophora</taxon>
        <taxon>Postciliodesmatophora</taxon>
        <taxon>Heterotrichea</taxon>
        <taxon>Heterotrichida</taxon>
        <taxon>Stentoridae</taxon>
        <taxon>Stentor</taxon>
    </lineage>
</organism>
<evidence type="ECO:0000313" key="10">
    <source>
        <dbReference type="EMBL" id="OMJ83706.1"/>
    </source>
</evidence>
<dbReference type="EMBL" id="MPUH01000294">
    <property type="protein sequence ID" value="OMJ83706.1"/>
    <property type="molecule type" value="Genomic_DNA"/>
</dbReference>
<feature type="domain" description="SLC12A transporter C-terminal" evidence="9">
    <location>
        <begin position="495"/>
        <end position="588"/>
    </location>
</feature>